<organism evidence="6 7">
    <name type="scientific">Branchiostoma belcheri</name>
    <name type="common">Amphioxus</name>
    <dbReference type="NCBI Taxonomy" id="7741"/>
    <lineage>
        <taxon>Eukaryota</taxon>
        <taxon>Metazoa</taxon>
        <taxon>Chordata</taxon>
        <taxon>Cephalochordata</taxon>
        <taxon>Leptocardii</taxon>
        <taxon>Amphioxiformes</taxon>
        <taxon>Branchiostomatidae</taxon>
        <taxon>Branchiostoma</taxon>
    </lineage>
</organism>
<feature type="repeat" description="WD" evidence="3">
    <location>
        <begin position="267"/>
        <end position="298"/>
    </location>
</feature>
<evidence type="ECO:0000256" key="2">
    <source>
        <dbReference type="ARBA" id="ARBA00022737"/>
    </source>
</evidence>
<dbReference type="InterPro" id="IPR036322">
    <property type="entry name" value="WD40_repeat_dom_sf"/>
</dbReference>
<protein>
    <submittedName>
        <fullName evidence="7">WD repeat-containing protein 36-like</fullName>
    </submittedName>
</protein>
<evidence type="ECO:0000256" key="1">
    <source>
        <dbReference type="ARBA" id="ARBA00022574"/>
    </source>
</evidence>
<dbReference type="PANTHER" id="PTHR22840:SF12">
    <property type="entry name" value="WD REPEAT-CONTAINING PROTEIN 36"/>
    <property type="match status" value="1"/>
</dbReference>
<dbReference type="Proteomes" id="UP000515135">
    <property type="component" value="Unplaced"/>
</dbReference>
<dbReference type="GO" id="GO:0034388">
    <property type="term" value="C:Pwp2p-containing subcomplex of 90S preribosome"/>
    <property type="evidence" value="ECO:0007669"/>
    <property type="project" value="TreeGrafter"/>
</dbReference>
<keyword evidence="6" id="KW-1185">Reference proteome</keyword>
<evidence type="ECO:0000313" key="6">
    <source>
        <dbReference type="Proteomes" id="UP000515135"/>
    </source>
</evidence>
<keyword evidence="2" id="KW-0677">Repeat</keyword>
<feature type="repeat" description="WD" evidence="3">
    <location>
        <begin position="96"/>
        <end position="135"/>
    </location>
</feature>
<accession>A0A6P4YBC9</accession>
<dbReference type="Pfam" id="PF04192">
    <property type="entry name" value="Utp21"/>
    <property type="match status" value="1"/>
</dbReference>
<dbReference type="Pfam" id="PF25171">
    <property type="entry name" value="Beta-prop_WDR36-Utp21_1st"/>
    <property type="match status" value="1"/>
</dbReference>
<evidence type="ECO:0000259" key="5">
    <source>
        <dbReference type="Pfam" id="PF25171"/>
    </source>
</evidence>
<dbReference type="SUPFAM" id="SSF50978">
    <property type="entry name" value="WD40 repeat-like"/>
    <property type="match status" value="2"/>
</dbReference>
<dbReference type="SMART" id="SM00320">
    <property type="entry name" value="WD40"/>
    <property type="match status" value="10"/>
</dbReference>
<dbReference type="FunFam" id="2.130.10.10:FF:000139">
    <property type="entry name" value="WD repeat domain 36"/>
    <property type="match status" value="1"/>
</dbReference>
<dbReference type="InterPro" id="IPR007319">
    <property type="entry name" value="WDR36/Utp21_C"/>
</dbReference>
<dbReference type="PROSITE" id="PS00678">
    <property type="entry name" value="WD_REPEATS_1"/>
    <property type="match status" value="2"/>
</dbReference>
<name>A0A6P4YBC9_BRABE</name>
<dbReference type="InterPro" id="IPR001680">
    <property type="entry name" value="WD40_rpt"/>
</dbReference>
<dbReference type="FunFam" id="2.130.10.10:FF:000109">
    <property type="entry name" value="WD repeat domain 36"/>
    <property type="match status" value="1"/>
</dbReference>
<dbReference type="GO" id="GO:0032040">
    <property type="term" value="C:small-subunit processome"/>
    <property type="evidence" value="ECO:0007669"/>
    <property type="project" value="InterPro"/>
</dbReference>
<dbReference type="InterPro" id="IPR019775">
    <property type="entry name" value="WD40_repeat_CS"/>
</dbReference>
<evidence type="ECO:0000259" key="4">
    <source>
        <dbReference type="Pfam" id="PF04192"/>
    </source>
</evidence>
<dbReference type="AlphaFoldDB" id="A0A6P4YBC9"/>
<proteinExistence type="predicted"/>
<sequence length="894" mass="100186">MPGASQIFVGFRALGYYSNHVPLQVRYHQKHQEHYVITCVGKAFHTYNCSKLGIVSVSDSHPDSISCLAVDAYLVFTGCRNVIRAFERGRQVKHTYEGHQKDVHLLLPFSNHLISVDVDSVVKIWDIQSEELYLEMTFDNRTFEISALMHPSTYLNKILLGSRQGSMQLWNIRTNKLLHTFDGWGSPITVIEQAPAVDVVAVGTESGQIVVHNIKFDETVMKLYQDWGPITAIGFRTDGPPVMATGSTVGHIALWDLEERRLLAQMREAHWTAVTGMEFLPSEPMMITSAADNSIKEWVLDQSDGSGRLLRMRCGHRAPPNRIRFHGNNGQNILSAGQDSTLQSFSTVHDRHNKNLGQASMNRQQAKKKGIKNDEHKLPPITDFASETTRQSDWDSIVCCHRGHKVASTWNYQKCTMGKHKLEHDRWKTESNMGVEAQAVTITSCGNFCVIAQSSGHVDVYNIQSGIYRGSYGDLRAHNASVRGVAVDGLNQVTVTGAADCSLKFWKFKSKQLLHTLELDSPVAQMVLHRESNMLAVACDDFSVVVVDMETRRVVRRFSGHRNRITDMTFSPDARWLVTSSMDCTVRTWDLPTGSLLDCFLLDAACTSLTLSPTGDFLATAHVDDVGIYLWSNTTLYSHVSLRPLPSTYQPLTIVMPGTRALSDDEEEEDIAEPESANEIPAFKSPDQISAELITLSLLPDSRWKSLTNLELIKKRNKPKEPPKVPKAAPFFLPTIPGLEIKFAPEEQAPKEEPSSKIINLGSLQPQSEFQRLLQGCMDKPDYDTVRSRLRDLGPSAVDMEIRSLAPEGGGSVALMEEFLKFLHHVFTTRQDFELAQAWTGLFLKVHGSVITSEAQLQQQAQQLLTTQEAIWQHLQQKFNQSICLINYLKSATL</sequence>
<dbReference type="KEGG" id="bbel:109467998"/>
<dbReference type="PROSITE" id="PS50294">
    <property type="entry name" value="WD_REPEATS_REGION"/>
    <property type="match status" value="2"/>
</dbReference>
<evidence type="ECO:0000256" key="3">
    <source>
        <dbReference type="PROSITE-ProRule" id="PRU00221"/>
    </source>
</evidence>
<dbReference type="InterPro" id="IPR059157">
    <property type="entry name" value="WDR36-Utp21_N"/>
</dbReference>
<evidence type="ECO:0000313" key="7">
    <source>
        <dbReference type="RefSeq" id="XP_019621753.1"/>
    </source>
</evidence>
<dbReference type="RefSeq" id="XP_019621753.1">
    <property type="nucleotide sequence ID" value="XM_019766194.1"/>
</dbReference>
<dbReference type="Pfam" id="PF25168">
    <property type="entry name" value="Beta-prop_WDR36-Utp21_2nd"/>
    <property type="match status" value="1"/>
</dbReference>
<dbReference type="PROSITE" id="PS50082">
    <property type="entry name" value="WD_REPEATS_2"/>
    <property type="match status" value="4"/>
</dbReference>
<reference evidence="7" key="1">
    <citation type="submission" date="2025-08" db="UniProtKB">
        <authorList>
            <consortium name="RefSeq"/>
        </authorList>
    </citation>
    <scope>IDENTIFICATION</scope>
    <source>
        <tissue evidence="7">Gonad</tissue>
    </source>
</reference>
<feature type="repeat" description="WD" evidence="3">
    <location>
        <begin position="558"/>
        <end position="599"/>
    </location>
</feature>
<feature type="domain" description="WDR36/Utp21 N-terminal" evidence="5">
    <location>
        <begin position="36"/>
        <end position="301"/>
    </location>
</feature>
<dbReference type="InterPro" id="IPR015943">
    <property type="entry name" value="WD40/YVTN_repeat-like_dom_sf"/>
</dbReference>
<feature type="repeat" description="WD" evidence="3">
    <location>
        <begin position="475"/>
        <end position="516"/>
    </location>
</feature>
<dbReference type="PANTHER" id="PTHR22840">
    <property type="entry name" value="WD REPEAT-CONTAINING PROTEIN 36"/>
    <property type="match status" value="1"/>
</dbReference>
<dbReference type="GO" id="GO:0006364">
    <property type="term" value="P:rRNA processing"/>
    <property type="evidence" value="ECO:0007669"/>
    <property type="project" value="InterPro"/>
</dbReference>
<gene>
    <name evidence="7" type="primary">LOC109467998</name>
</gene>
<dbReference type="GeneID" id="109467998"/>
<feature type="domain" description="WDR36/Utp21 C-terminal" evidence="4">
    <location>
        <begin position="687"/>
        <end position="890"/>
    </location>
</feature>
<dbReference type="Gene3D" id="2.130.10.10">
    <property type="entry name" value="YVTN repeat-like/Quinoprotein amine dehydrogenase"/>
    <property type="match status" value="2"/>
</dbReference>
<keyword evidence="1 3" id="KW-0853">WD repeat</keyword>
<dbReference type="OrthoDB" id="10250769at2759"/>